<keyword evidence="7" id="KW-1185">Reference proteome</keyword>
<evidence type="ECO:0000259" key="5">
    <source>
        <dbReference type="Pfam" id="PF17954"/>
    </source>
</evidence>
<accession>A0A518J0L0</accession>
<keyword evidence="6" id="KW-0223">Dioxygenase</keyword>
<dbReference type="InterPro" id="IPR041602">
    <property type="entry name" value="Quercetinase_C"/>
</dbReference>
<keyword evidence="2" id="KW-0479">Metal-binding</keyword>
<dbReference type="Pfam" id="PF02678">
    <property type="entry name" value="Pirin"/>
    <property type="match status" value="1"/>
</dbReference>
<protein>
    <submittedName>
        <fullName evidence="6">Quercetin 2,3-dioxygenase</fullName>
        <ecNumber evidence="6">1.13.11.24</ecNumber>
    </submittedName>
</protein>
<name>A0A518J0L0_9BACT</name>
<feature type="binding site" evidence="2">
    <location>
        <position position="114"/>
    </location>
    <ligand>
        <name>Fe cation</name>
        <dbReference type="ChEBI" id="CHEBI:24875"/>
    </ligand>
</feature>
<dbReference type="InterPro" id="IPR012093">
    <property type="entry name" value="Pirin"/>
</dbReference>
<evidence type="ECO:0000256" key="1">
    <source>
        <dbReference type="ARBA" id="ARBA00008416"/>
    </source>
</evidence>
<comment type="similarity">
    <text evidence="1 3">Belongs to the pirin family.</text>
</comment>
<evidence type="ECO:0000313" key="6">
    <source>
        <dbReference type="EMBL" id="QDV58881.1"/>
    </source>
</evidence>
<evidence type="ECO:0000313" key="7">
    <source>
        <dbReference type="Proteomes" id="UP000316770"/>
    </source>
</evidence>
<organism evidence="6 7">
    <name type="scientific">Rosistilla oblonga</name>
    <dbReference type="NCBI Taxonomy" id="2527990"/>
    <lineage>
        <taxon>Bacteria</taxon>
        <taxon>Pseudomonadati</taxon>
        <taxon>Planctomycetota</taxon>
        <taxon>Planctomycetia</taxon>
        <taxon>Pirellulales</taxon>
        <taxon>Pirellulaceae</taxon>
        <taxon>Rosistilla</taxon>
    </lineage>
</organism>
<dbReference type="InterPro" id="IPR003829">
    <property type="entry name" value="Pirin_N_dom"/>
</dbReference>
<feature type="domain" description="Pirin N-terminal" evidence="4">
    <location>
        <begin position="20"/>
        <end position="130"/>
    </location>
</feature>
<evidence type="ECO:0000259" key="4">
    <source>
        <dbReference type="Pfam" id="PF02678"/>
    </source>
</evidence>
<gene>
    <name evidence="6" type="primary">yhhW_2</name>
    <name evidence="6" type="ORF">Mal33_49060</name>
</gene>
<dbReference type="InterPro" id="IPR011051">
    <property type="entry name" value="RmlC_Cupin_sf"/>
</dbReference>
<dbReference type="Pfam" id="PF17954">
    <property type="entry name" value="Pirin_C_2"/>
    <property type="match status" value="1"/>
</dbReference>
<dbReference type="GO" id="GO:0046872">
    <property type="term" value="F:metal ion binding"/>
    <property type="evidence" value="ECO:0007669"/>
    <property type="project" value="UniProtKB-KW"/>
</dbReference>
<dbReference type="CDD" id="cd20311">
    <property type="entry name" value="cupin_Yhhw_C"/>
    <property type="match status" value="1"/>
</dbReference>
<feature type="binding site" evidence="2">
    <location>
        <position position="112"/>
    </location>
    <ligand>
        <name>Fe cation</name>
        <dbReference type="ChEBI" id="CHEBI:24875"/>
    </ligand>
</feature>
<dbReference type="PANTHER" id="PTHR43212">
    <property type="entry name" value="QUERCETIN 2,3-DIOXYGENASE"/>
    <property type="match status" value="1"/>
</dbReference>
<dbReference type="InterPro" id="IPR014710">
    <property type="entry name" value="RmlC-like_jellyroll"/>
</dbReference>
<reference evidence="6 7" key="1">
    <citation type="submission" date="2019-02" db="EMBL/GenBank/DDBJ databases">
        <title>Deep-cultivation of Planctomycetes and their phenomic and genomic characterization uncovers novel biology.</title>
        <authorList>
            <person name="Wiegand S."/>
            <person name="Jogler M."/>
            <person name="Boedeker C."/>
            <person name="Pinto D."/>
            <person name="Vollmers J."/>
            <person name="Rivas-Marin E."/>
            <person name="Kohn T."/>
            <person name="Peeters S.H."/>
            <person name="Heuer A."/>
            <person name="Rast P."/>
            <person name="Oberbeckmann S."/>
            <person name="Bunk B."/>
            <person name="Jeske O."/>
            <person name="Meyerdierks A."/>
            <person name="Storesund J.E."/>
            <person name="Kallscheuer N."/>
            <person name="Luecker S."/>
            <person name="Lage O.M."/>
            <person name="Pohl T."/>
            <person name="Merkel B.J."/>
            <person name="Hornburger P."/>
            <person name="Mueller R.-W."/>
            <person name="Bruemmer F."/>
            <person name="Labrenz M."/>
            <person name="Spormann A.M."/>
            <person name="Op den Camp H."/>
            <person name="Overmann J."/>
            <person name="Amann R."/>
            <person name="Jetten M.S.M."/>
            <person name="Mascher T."/>
            <person name="Medema M.H."/>
            <person name="Devos D.P."/>
            <person name="Kaster A.-K."/>
            <person name="Ovreas L."/>
            <person name="Rohde M."/>
            <person name="Galperin M.Y."/>
            <person name="Jogler C."/>
        </authorList>
    </citation>
    <scope>NUCLEOTIDE SEQUENCE [LARGE SCALE GENOMIC DNA]</scope>
    <source>
        <strain evidence="6 7">Mal33</strain>
    </source>
</reference>
<dbReference type="PANTHER" id="PTHR43212:SF3">
    <property type="entry name" value="QUERCETIN 2,3-DIOXYGENASE"/>
    <property type="match status" value="1"/>
</dbReference>
<evidence type="ECO:0000256" key="3">
    <source>
        <dbReference type="RuleBase" id="RU003457"/>
    </source>
</evidence>
<dbReference type="PIRSF" id="PIRSF006232">
    <property type="entry name" value="Pirin"/>
    <property type="match status" value="1"/>
</dbReference>
<dbReference type="Proteomes" id="UP000316770">
    <property type="component" value="Chromosome"/>
</dbReference>
<feature type="binding site" evidence="2">
    <location>
        <position position="68"/>
    </location>
    <ligand>
        <name>Fe cation</name>
        <dbReference type="ChEBI" id="CHEBI:24875"/>
    </ligand>
</feature>
<dbReference type="AlphaFoldDB" id="A0A518J0L0"/>
<keyword evidence="6" id="KW-0560">Oxidoreductase</keyword>
<sequence length="243" mass="26998">MTTPILYRPETMITLRKSNERGRADLGRLKSYHTFSFASYHDQAHMGFRALRAMNEVCVAAGHGFGRHAHANMEIVSYVLDGTLELKDWMEEGEVVQAGELQRISAGTGISHSEINPSENQSAHFYQVWLLPKVRDVRPSSERRRFDDGEMKNSLRVVASPDGRDGSLSIQQDALLYLSKLESGATLDFAIDAGRYAWLQVLRGSVALNSNHLETGTGAAIENESLLRIDATSDAEIMLFDLA</sequence>
<feature type="binding site" evidence="2">
    <location>
        <position position="70"/>
    </location>
    <ligand>
        <name>Fe cation</name>
        <dbReference type="ChEBI" id="CHEBI:24875"/>
    </ligand>
</feature>
<comment type="cofactor">
    <cofactor evidence="2">
        <name>Fe cation</name>
        <dbReference type="ChEBI" id="CHEBI:24875"/>
    </cofactor>
    <text evidence="2">Binds 1 Fe cation per subunit.</text>
</comment>
<dbReference type="EC" id="1.13.11.24" evidence="6"/>
<dbReference type="Gene3D" id="2.60.120.10">
    <property type="entry name" value="Jelly Rolls"/>
    <property type="match status" value="2"/>
</dbReference>
<feature type="domain" description="Quercetin 2,3-dioxygenase C-terminal cupin" evidence="5">
    <location>
        <begin position="157"/>
        <end position="242"/>
    </location>
</feature>
<proteinExistence type="inferred from homology"/>
<evidence type="ECO:0000256" key="2">
    <source>
        <dbReference type="PIRSR" id="PIRSR006232-1"/>
    </source>
</evidence>
<keyword evidence="2" id="KW-0408">Iron</keyword>
<dbReference type="SUPFAM" id="SSF51182">
    <property type="entry name" value="RmlC-like cupins"/>
    <property type="match status" value="1"/>
</dbReference>
<dbReference type="EMBL" id="CP036318">
    <property type="protein sequence ID" value="QDV58881.1"/>
    <property type="molecule type" value="Genomic_DNA"/>
</dbReference>
<dbReference type="GO" id="GO:0008127">
    <property type="term" value="F:quercetin 2,3-dioxygenase activity"/>
    <property type="evidence" value="ECO:0007669"/>
    <property type="project" value="UniProtKB-EC"/>
</dbReference>